<name>A0ACD5WZM5_AVESA</name>
<proteinExistence type="predicted"/>
<dbReference type="Proteomes" id="UP001732700">
    <property type="component" value="Chromosome 4D"/>
</dbReference>
<keyword evidence="2" id="KW-1185">Reference proteome</keyword>
<evidence type="ECO:0000313" key="1">
    <source>
        <dbReference type="EnsemblPlants" id="AVESA.00010b.r2.4DG0723590.1.CDS"/>
    </source>
</evidence>
<dbReference type="EnsemblPlants" id="AVESA.00010b.r2.4DG0723590.1">
    <property type="protein sequence ID" value="AVESA.00010b.r2.4DG0723590.1.CDS"/>
    <property type="gene ID" value="AVESA.00010b.r2.4DG0723590"/>
</dbReference>
<reference evidence="1" key="1">
    <citation type="submission" date="2021-05" db="EMBL/GenBank/DDBJ databases">
        <authorList>
            <person name="Scholz U."/>
            <person name="Mascher M."/>
            <person name="Fiebig A."/>
        </authorList>
    </citation>
    <scope>NUCLEOTIDE SEQUENCE [LARGE SCALE GENOMIC DNA]</scope>
</reference>
<accession>A0ACD5WZM5</accession>
<protein>
    <submittedName>
        <fullName evidence="1">Uncharacterized protein</fullName>
    </submittedName>
</protein>
<sequence>MVDGPKNAAAAKRALASPAAVKKLVSQKKPAPGPVAPPPPPVVHEVVDEMPEGATLFMGLLQDAAVDIGAPPLDPFDFADDLVGEEEEEGEEVEEEVTEIEKDAFAAAARPTVRATNYSEAEDILLVRAWVSVGMDACTGIDQTGKRYWQRIEDAYCKIKPKTGGFAPRTYRSLQGRWELMKPACARWSVAMANVIDAPPSGTVESDYEDIAKRRYKEMDVSKGKPFPFKHAWDHLKDFEKWKLRDQETAPKKAAMLSMDDSDEEERNAGKPEGNKKAKLRKKMEGEASSIREKMENMMKAKETLTMKTLETKLLITEKKKNVKLAQLGARREESKRKAEDRARKADLEERMLAMKEAKAWKELMVEEREHMMMSKKDMDEEQLAWWKDYKEDIAARKRMFRSASSSLLGDTPMSGGGDGGVEDSTIDAYGGA</sequence>
<organism evidence="1 2">
    <name type="scientific">Avena sativa</name>
    <name type="common">Oat</name>
    <dbReference type="NCBI Taxonomy" id="4498"/>
    <lineage>
        <taxon>Eukaryota</taxon>
        <taxon>Viridiplantae</taxon>
        <taxon>Streptophyta</taxon>
        <taxon>Embryophyta</taxon>
        <taxon>Tracheophyta</taxon>
        <taxon>Spermatophyta</taxon>
        <taxon>Magnoliopsida</taxon>
        <taxon>Liliopsida</taxon>
        <taxon>Poales</taxon>
        <taxon>Poaceae</taxon>
        <taxon>BOP clade</taxon>
        <taxon>Pooideae</taxon>
        <taxon>Poodae</taxon>
        <taxon>Poeae</taxon>
        <taxon>Poeae Chloroplast Group 1 (Aveneae type)</taxon>
        <taxon>Aveninae</taxon>
        <taxon>Avena</taxon>
    </lineage>
</organism>
<reference evidence="1" key="2">
    <citation type="submission" date="2025-09" db="UniProtKB">
        <authorList>
            <consortium name="EnsemblPlants"/>
        </authorList>
    </citation>
    <scope>IDENTIFICATION</scope>
</reference>
<evidence type="ECO:0000313" key="2">
    <source>
        <dbReference type="Proteomes" id="UP001732700"/>
    </source>
</evidence>